<sequence length="470" mass="52924">MRCSKVLHQWCKLLFQNFLFKIQFAHLVMQSLHNISLTFRYKYLYMVLLMVCFSTSYGQRLTREYSNEVAIAWFNLQLQLIQSTPGFSPPVASRALGYSGLTLYESVVNGMPEYQSLVGALNGFKTIPKIENDKTYHWVLSANAAQKTIIKNLFANTSKSNLLRIDSLKEAIERNYIGFVDKETMVRSVKFGEAVAKAIFDYSKSDGGHEGYNKNFPQDFKIAKGACVWTPTSEQPIPLQPYWGQNRPFVKGNTDFELPHPPRCEASISSVMYAQAVEVYSTGKNLSPEQATIAKYWSDDAGKTFTPPGHAVAIATQIVALEKLKLDRSAEVFCKVGIAAADAFISCWKCKFMHNVLRPISYIRTTIDATWSPLLDTPPFPEYTSGHASVSGATAQVLSDFFGFNYHFTDNSHVGRGFKPRSFDSFFEFAEEAALSRLYGGIHYRNSNEQGLKNGKRIGKNVCELKFKRG</sequence>
<dbReference type="InterPro" id="IPR036938">
    <property type="entry name" value="PAP2/HPO_sf"/>
</dbReference>
<dbReference type="PANTHER" id="PTHR34599">
    <property type="entry name" value="PEROXIDASE-RELATED"/>
    <property type="match status" value="1"/>
</dbReference>
<dbReference type="PANTHER" id="PTHR34599:SF2">
    <property type="entry name" value="TRAF-TYPE DOMAIN-CONTAINING PROTEIN"/>
    <property type="match status" value="1"/>
</dbReference>
<name>A0ABN4AJD0_EMTOG</name>
<protein>
    <submittedName>
        <fullName evidence="1">Phosphoesterase PA-phosphatase related protein</fullName>
    </submittedName>
</protein>
<reference evidence="1 2" key="1">
    <citation type="submission" date="2011-07" db="EMBL/GenBank/DDBJ databases">
        <title>The complete genome of chromosome of Emticicia oligotrophica DSM 17448.</title>
        <authorList>
            <consortium name="US DOE Joint Genome Institute (JGI-PGF)"/>
            <person name="Lucas S."/>
            <person name="Han J."/>
            <person name="Lapidus A."/>
            <person name="Bruce D."/>
            <person name="Goodwin L."/>
            <person name="Pitluck S."/>
            <person name="Peters L."/>
            <person name="Kyrpides N."/>
            <person name="Mavromatis K."/>
            <person name="Ivanova N."/>
            <person name="Ovchinnikova G."/>
            <person name="Teshima H."/>
            <person name="Detter J.C."/>
            <person name="Tapia R."/>
            <person name="Han C."/>
            <person name="Land M."/>
            <person name="Hauser L."/>
            <person name="Markowitz V."/>
            <person name="Cheng J.-F."/>
            <person name="Hugenholtz P."/>
            <person name="Woyke T."/>
            <person name="Wu D."/>
            <person name="Tindall B."/>
            <person name="Pomrenke H."/>
            <person name="Brambilla E."/>
            <person name="Klenk H.-P."/>
            <person name="Eisen J.A."/>
        </authorList>
    </citation>
    <scope>NUCLEOTIDE SEQUENCE [LARGE SCALE GENOMIC DNA]</scope>
    <source>
        <strain evidence="1 2">DSM 17448</strain>
    </source>
</reference>
<gene>
    <name evidence="1" type="ordered locus">Emtol_1044</name>
</gene>
<keyword evidence="2" id="KW-1185">Reference proteome</keyword>
<dbReference type="CDD" id="cd03398">
    <property type="entry name" value="PAP2_haloperoxidase"/>
    <property type="match status" value="1"/>
</dbReference>
<dbReference type="EMBL" id="CP002961">
    <property type="protein sequence ID" value="AFK02194.1"/>
    <property type="molecule type" value="Genomic_DNA"/>
</dbReference>
<dbReference type="Proteomes" id="UP000002875">
    <property type="component" value="Chromosome"/>
</dbReference>
<evidence type="ECO:0000313" key="1">
    <source>
        <dbReference type="EMBL" id="AFK02194.1"/>
    </source>
</evidence>
<organism evidence="1 2">
    <name type="scientific">Emticicia oligotrophica (strain DSM 17448 / CIP 109782 / MTCC 6937 / GPTSA100-15)</name>
    <dbReference type="NCBI Taxonomy" id="929562"/>
    <lineage>
        <taxon>Bacteria</taxon>
        <taxon>Pseudomonadati</taxon>
        <taxon>Bacteroidota</taxon>
        <taxon>Cytophagia</taxon>
        <taxon>Cytophagales</taxon>
        <taxon>Leadbetterellaceae</taxon>
        <taxon>Emticicia</taxon>
    </lineage>
</organism>
<proteinExistence type="predicted"/>
<dbReference type="SUPFAM" id="SSF48317">
    <property type="entry name" value="Acid phosphatase/Vanadium-dependent haloperoxidase"/>
    <property type="match status" value="1"/>
</dbReference>
<accession>A0ABN4AJD0</accession>
<evidence type="ECO:0000313" key="2">
    <source>
        <dbReference type="Proteomes" id="UP000002875"/>
    </source>
</evidence>
<dbReference type="Gene3D" id="1.10.606.20">
    <property type="match status" value="1"/>
</dbReference>
<dbReference type="InterPro" id="IPR052559">
    <property type="entry name" value="V-haloperoxidase"/>
</dbReference>